<accession>A0A699YS86</accession>
<proteinExistence type="predicted"/>
<dbReference type="Proteomes" id="UP000485058">
    <property type="component" value="Unassembled WGS sequence"/>
</dbReference>
<comment type="caution">
    <text evidence="1">The sequence shown here is derived from an EMBL/GenBank/DDBJ whole genome shotgun (WGS) entry which is preliminary data.</text>
</comment>
<reference evidence="1 2" key="1">
    <citation type="submission" date="2020-02" db="EMBL/GenBank/DDBJ databases">
        <title>Draft genome sequence of Haematococcus lacustris strain NIES-144.</title>
        <authorList>
            <person name="Morimoto D."/>
            <person name="Nakagawa S."/>
            <person name="Yoshida T."/>
            <person name="Sawayama S."/>
        </authorList>
    </citation>
    <scope>NUCLEOTIDE SEQUENCE [LARGE SCALE GENOMIC DNA]</scope>
    <source>
        <strain evidence="1 2">NIES-144</strain>
    </source>
</reference>
<evidence type="ECO:0000313" key="2">
    <source>
        <dbReference type="Proteomes" id="UP000485058"/>
    </source>
</evidence>
<keyword evidence="2" id="KW-1185">Reference proteome</keyword>
<dbReference type="AlphaFoldDB" id="A0A699YS86"/>
<protein>
    <submittedName>
        <fullName evidence="1">Uncharacterized protein</fullName>
    </submittedName>
</protein>
<gene>
    <name evidence="1" type="ORF">HaLaN_04835</name>
</gene>
<organism evidence="1 2">
    <name type="scientific">Haematococcus lacustris</name>
    <name type="common">Green alga</name>
    <name type="synonym">Haematococcus pluvialis</name>
    <dbReference type="NCBI Taxonomy" id="44745"/>
    <lineage>
        <taxon>Eukaryota</taxon>
        <taxon>Viridiplantae</taxon>
        <taxon>Chlorophyta</taxon>
        <taxon>core chlorophytes</taxon>
        <taxon>Chlorophyceae</taxon>
        <taxon>CS clade</taxon>
        <taxon>Chlamydomonadales</taxon>
        <taxon>Haematococcaceae</taxon>
        <taxon>Haematococcus</taxon>
    </lineage>
</organism>
<evidence type="ECO:0000313" key="1">
    <source>
        <dbReference type="EMBL" id="GFH09654.1"/>
    </source>
</evidence>
<name>A0A699YS86_HAELA</name>
<sequence length="94" mass="10350">MALITLLIRKSHWQPLSQRDVELGKALNSDYLYQLFIMGDTHRMDAGLVQLALQQGCYQPLSQLAMARWAAIVSNTNTAAANSLRAAHWAPAAA</sequence>
<dbReference type="EMBL" id="BLLF01000251">
    <property type="protein sequence ID" value="GFH09654.1"/>
    <property type="molecule type" value="Genomic_DNA"/>
</dbReference>